<evidence type="ECO:0000259" key="8">
    <source>
        <dbReference type="Pfam" id="PF06738"/>
    </source>
</evidence>
<protein>
    <submittedName>
        <fullName evidence="9">Threonine/serine exporter family protein</fullName>
    </submittedName>
</protein>
<dbReference type="InterPro" id="IPR050539">
    <property type="entry name" value="ThrE_Dicarb/AminoAcid_Exp"/>
</dbReference>
<feature type="transmembrane region" description="Helical" evidence="7">
    <location>
        <begin position="193"/>
        <end position="215"/>
    </location>
</feature>
<dbReference type="Proteomes" id="UP000631576">
    <property type="component" value="Unassembled WGS sequence"/>
</dbReference>
<feature type="domain" description="Threonine/serine exporter-like N-terminal" evidence="8">
    <location>
        <begin position="9"/>
        <end position="245"/>
    </location>
</feature>
<evidence type="ECO:0000256" key="3">
    <source>
        <dbReference type="ARBA" id="ARBA00022692"/>
    </source>
</evidence>
<dbReference type="RefSeq" id="WP_117990012.1">
    <property type="nucleotide sequence ID" value="NZ_JACOPE010000001.1"/>
</dbReference>
<keyword evidence="5 7" id="KW-0472">Membrane</keyword>
<comment type="caution">
    <text evidence="9">The sequence shown here is derived from an EMBL/GenBank/DDBJ whole genome shotgun (WGS) entry which is preliminary data.</text>
</comment>
<keyword evidence="2" id="KW-1003">Cell membrane</keyword>
<comment type="similarity">
    <text evidence="6">Belongs to the ThrE exporter (TC 2.A.79) family.</text>
</comment>
<evidence type="ECO:0000256" key="5">
    <source>
        <dbReference type="ARBA" id="ARBA00023136"/>
    </source>
</evidence>
<feature type="transmembrane region" description="Helical" evidence="7">
    <location>
        <begin position="227"/>
        <end position="250"/>
    </location>
</feature>
<proteinExistence type="inferred from homology"/>
<organism evidence="9 10">
    <name type="scientific">Ruminococcus hominis</name>
    <dbReference type="NCBI Taxonomy" id="2763065"/>
    <lineage>
        <taxon>Bacteria</taxon>
        <taxon>Bacillati</taxon>
        <taxon>Bacillota</taxon>
        <taxon>Clostridia</taxon>
        <taxon>Eubacteriales</taxon>
        <taxon>Oscillospiraceae</taxon>
        <taxon>Ruminococcus</taxon>
    </lineage>
</organism>
<feature type="transmembrane region" description="Helical" evidence="7">
    <location>
        <begin position="139"/>
        <end position="156"/>
    </location>
</feature>
<sequence length="257" mass="27587">MDYKLLMNTAILAGEIMLKSGAEAYRVEDTIRHILNMAHVENVDTIVLMTGIVATIDNPDMETITVIRRVESRGNNLNRIAIANDISRRFCEGKISLEEAYKELQQIETKQYRRAIYNIATVCICGGFAPLFNGGWLEVAGASAAGAVLALIVTIGKKLKIQGFIQDVLSSFGLALMAIFLKRQFPAMNMDTVIISGIMPLVPGVAITTAIRDTLQGDYLSGCARILEAFLCAVSVALGVALAMAATGIMGTGGVVL</sequence>
<evidence type="ECO:0000256" key="1">
    <source>
        <dbReference type="ARBA" id="ARBA00004651"/>
    </source>
</evidence>
<evidence type="ECO:0000256" key="4">
    <source>
        <dbReference type="ARBA" id="ARBA00022989"/>
    </source>
</evidence>
<evidence type="ECO:0000256" key="6">
    <source>
        <dbReference type="ARBA" id="ARBA00034125"/>
    </source>
</evidence>
<name>A0ABR7GB28_9FIRM</name>
<dbReference type="InterPro" id="IPR010619">
    <property type="entry name" value="ThrE-like_N"/>
</dbReference>
<keyword evidence="10" id="KW-1185">Reference proteome</keyword>
<keyword evidence="4 7" id="KW-1133">Transmembrane helix</keyword>
<keyword evidence="3 7" id="KW-0812">Transmembrane</keyword>
<dbReference type="PANTHER" id="PTHR34390:SF2">
    <property type="entry name" value="SUCCINATE TRANSPORTER SUBUNIT YJJP-RELATED"/>
    <property type="match status" value="1"/>
</dbReference>
<feature type="transmembrane region" description="Helical" evidence="7">
    <location>
        <begin position="115"/>
        <end position="133"/>
    </location>
</feature>
<evidence type="ECO:0000313" key="9">
    <source>
        <dbReference type="EMBL" id="MBC5684635.1"/>
    </source>
</evidence>
<evidence type="ECO:0000313" key="10">
    <source>
        <dbReference type="Proteomes" id="UP000631576"/>
    </source>
</evidence>
<evidence type="ECO:0000256" key="2">
    <source>
        <dbReference type="ARBA" id="ARBA00022475"/>
    </source>
</evidence>
<dbReference type="PANTHER" id="PTHR34390">
    <property type="entry name" value="UPF0442 PROTEIN YJJB-RELATED"/>
    <property type="match status" value="1"/>
</dbReference>
<accession>A0ABR7GB28</accession>
<dbReference type="Pfam" id="PF06738">
    <property type="entry name" value="ThrE"/>
    <property type="match status" value="1"/>
</dbReference>
<reference evidence="9 10" key="1">
    <citation type="submission" date="2020-08" db="EMBL/GenBank/DDBJ databases">
        <title>Genome public.</title>
        <authorList>
            <person name="Liu C."/>
            <person name="Sun Q."/>
        </authorList>
    </citation>
    <scope>NUCLEOTIDE SEQUENCE [LARGE SCALE GENOMIC DNA]</scope>
    <source>
        <strain evidence="9 10">NSJ-13</strain>
    </source>
</reference>
<evidence type="ECO:0000256" key="7">
    <source>
        <dbReference type="SAM" id="Phobius"/>
    </source>
</evidence>
<dbReference type="EMBL" id="JACOPE010000001">
    <property type="protein sequence ID" value="MBC5684635.1"/>
    <property type="molecule type" value="Genomic_DNA"/>
</dbReference>
<gene>
    <name evidence="9" type="ORF">H8S40_14020</name>
</gene>
<comment type="subcellular location">
    <subcellularLocation>
        <location evidence="1">Cell membrane</location>
        <topology evidence="1">Multi-pass membrane protein</topology>
    </subcellularLocation>
</comment>